<protein>
    <submittedName>
        <fullName evidence="6">Uncharacterized protein LOC118765947</fullName>
    </submittedName>
</protein>
<dbReference type="RefSeq" id="XP_036364762.1">
    <property type="nucleotide sequence ID" value="XM_036508869.1"/>
</dbReference>
<dbReference type="GO" id="GO:0003723">
    <property type="term" value="F:RNA binding"/>
    <property type="evidence" value="ECO:0007669"/>
    <property type="project" value="UniProtKB-UniRule"/>
</dbReference>
<keyword evidence="2" id="KW-0694">RNA-binding</keyword>
<evidence type="ECO:0000313" key="5">
    <source>
        <dbReference type="Proteomes" id="UP000515154"/>
    </source>
</evidence>
<accession>A0A7E6FCW6</accession>
<keyword evidence="3" id="KW-0812">Transmembrane</keyword>
<keyword evidence="3" id="KW-0472">Membrane</keyword>
<keyword evidence="5" id="KW-1185">Reference proteome</keyword>
<dbReference type="Gene3D" id="3.30.1370.10">
    <property type="entry name" value="K Homology domain, type 1"/>
    <property type="match status" value="2"/>
</dbReference>
<feature type="domain" description="K Homology" evidence="4">
    <location>
        <begin position="74"/>
        <end position="146"/>
    </location>
</feature>
<dbReference type="PANTHER" id="PTHR10288">
    <property type="entry name" value="KH DOMAIN CONTAINING RNA BINDING PROTEIN"/>
    <property type="match status" value="1"/>
</dbReference>
<evidence type="ECO:0000313" key="6">
    <source>
        <dbReference type="RefSeq" id="XP_036364762.1"/>
    </source>
</evidence>
<evidence type="ECO:0000256" key="2">
    <source>
        <dbReference type="PROSITE-ProRule" id="PRU00117"/>
    </source>
</evidence>
<dbReference type="PROSITE" id="PS50084">
    <property type="entry name" value="KH_TYPE_1"/>
    <property type="match status" value="2"/>
</dbReference>
<dbReference type="SMART" id="SM00322">
    <property type="entry name" value="KH"/>
    <property type="match status" value="2"/>
</dbReference>
<keyword evidence="1" id="KW-0677">Repeat</keyword>
<proteinExistence type="predicted"/>
<dbReference type="InterPro" id="IPR036612">
    <property type="entry name" value="KH_dom_type_1_sf"/>
</dbReference>
<gene>
    <name evidence="6" type="primary">LOC118765947</name>
</gene>
<dbReference type="KEGG" id="osn:118765947"/>
<dbReference type="InterPro" id="IPR004087">
    <property type="entry name" value="KH_dom"/>
</dbReference>
<dbReference type="Proteomes" id="UP000515154">
    <property type="component" value="Linkage group LG14"/>
</dbReference>
<feature type="domain" description="K Homology" evidence="4">
    <location>
        <begin position="150"/>
        <end position="222"/>
    </location>
</feature>
<dbReference type="InterPro" id="IPR004088">
    <property type="entry name" value="KH_dom_type_1"/>
</dbReference>
<sequence length="257" mass="28682">MFDITITGKLALFVALPTTFVLLYLLLRHTDVGRHLLRRGKRSARFLSHRLNIGQKLIADNEEEDSKSSKSKSSMTVTEVQIPSYATSAIIGTNRSSLQRLQNSCNVQIDLKQDGDTSSTEDQTLCIRGSLEATQQAELRIQQIISDISTVTSEDMYIPSSSTISLIGNNYQTVRYINRVSGATVLIDTTENRDAKHMQFVSIEGSREQIEHAKKLINDVVDKNLTFHEEPLSQCSSSDTAAHHMHRVAHTKSKCSC</sequence>
<dbReference type="Pfam" id="PF00013">
    <property type="entry name" value="KH_1"/>
    <property type="match status" value="2"/>
</dbReference>
<keyword evidence="3" id="KW-1133">Transmembrane helix</keyword>
<feature type="transmembrane region" description="Helical" evidence="3">
    <location>
        <begin position="6"/>
        <end position="27"/>
    </location>
</feature>
<organism evidence="5 6">
    <name type="scientific">Octopus sinensis</name>
    <name type="common">East Asian common octopus</name>
    <dbReference type="NCBI Taxonomy" id="2607531"/>
    <lineage>
        <taxon>Eukaryota</taxon>
        <taxon>Metazoa</taxon>
        <taxon>Spiralia</taxon>
        <taxon>Lophotrochozoa</taxon>
        <taxon>Mollusca</taxon>
        <taxon>Cephalopoda</taxon>
        <taxon>Coleoidea</taxon>
        <taxon>Octopodiformes</taxon>
        <taxon>Octopoda</taxon>
        <taxon>Incirrata</taxon>
        <taxon>Octopodidae</taxon>
        <taxon>Octopus</taxon>
    </lineage>
</organism>
<evidence type="ECO:0000256" key="3">
    <source>
        <dbReference type="SAM" id="Phobius"/>
    </source>
</evidence>
<evidence type="ECO:0000259" key="4">
    <source>
        <dbReference type="SMART" id="SM00322"/>
    </source>
</evidence>
<name>A0A7E6FCW6_9MOLL</name>
<reference evidence="6" key="1">
    <citation type="submission" date="2025-08" db="UniProtKB">
        <authorList>
            <consortium name="RefSeq"/>
        </authorList>
    </citation>
    <scope>IDENTIFICATION</scope>
</reference>
<dbReference type="SUPFAM" id="SSF54791">
    <property type="entry name" value="Eukaryotic type KH-domain (KH-domain type I)"/>
    <property type="match status" value="2"/>
</dbReference>
<evidence type="ECO:0000256" key="1">
    <source>
        <dbReference type="ARBA" id="ARBA00022737"/>
    </source>
</evidence>
<dbReference type="AlphaFoldDB" id="A0A7E6FCW6"/>